<dbReference type="Pfam" id="PF07496">
    <property type="entry name" value="zf-CW"/>
    <property type="match status" value="1"/>
</dbReference>
<proteinExistence type="inferred from homology"/>
<feature type="region of interest" description="Disordered" evidence="10">
    <location>
        <begin position="882"/>
        <end position="960"/>
    </location>
</feature>
<feature type="region of interest" description="Disordered" evidence="10">
    <location>
        <begin position="1363"/>
        <end position="1393"/>
    </location>
</feature>
<dbReference type="EMBL" id="JACEIK010000655">
    <property type="protein sequence ID" value="MCD7460498.1"/>
    <property type="molecule type" value="Genomic_DNA"/>
</dbReference>
<dbReference type="InterPro" id="IPR003340">
    <property type="entry name" value="B3_DNA-bd"/>
</dbReference>
<evidence type="ECO:0000259" key="12">
    <source>
        <dbReference type="PROSITE" id="PS51050"/>
    </source>
</evidence>
<evidence type="ECO:0000256" key="3">
    <source>
        <dbReference type="ARBA" id="ARBA00022771"/>
    </source>
</evidence>
<feature type="domain" description="TF-B3" evidence="11">
    <location>
        <begin position="989"/>
        <end position="1090"/>
    </location>
</feature>
<dbReference type="Gene3D" id="3.30.40.100">
    <property type="match status" value="1"/>
</dbReference>
<evidence type="ECO:0000256" key="7">
    <source>
        <dbReference type="ARBA" id="ARBA00023163"/>
    </source>
</evidence>
<keyword evidence="7" id="KW-0804">Transcription</keyword>
<feature type="domain" description="CW-type" evidence="12">
    <location>
        <begin position="1213"/>
        <end position="1263"/>
    </location>
</feature>
<keyword evidence="2" id="KW-0479">Metal-binding</keyword>
<dbReference type="Gene3D" id="2.40.330.10">
    <property type="entry name" value="DNA-binding pseudobarrel domain"/>
    <property type="match status" value="1"/>
</dbReference>
<comment type="subcellular location">
    <subcellularLocation>
        <location evidence="1">Nucleus</location>
    </subcellularLocation>
</comment>
<feature type="region of interest" description="VHIID" evidence="9">
    <location>
        <begin position="370"/>
        <end position="435"/>
    </location>
</feature>
<evidence type="ECO:0000256" key="6">
    <source>
        <dbReference type="ARBA" id="ARBA00023125"/>
    </source>
</evidence>
<feature type="region of interest" description="Disordered" evidence="10">
    <location>
        <begin position="164"/>
        <end position="243"/>
    </location>
</feature>
<feature type="region of interest" description="SAW" evidence="9">
    <location>
        <begin position="592"/>
        <end position="667"/>
    </location>
</feature>
<dbReference type="PROSITE" id="PS51050">
    <property type="entry name" value="ZF_CW"/>
    <property type="match status" value="1"/>
</dbReference>
<dbReference type="PANTHER" id="PTHR46245">
    <property type="entry name" value="B3 DOMAIN-CONTAINING PROTEIN OS07G0563300"/>
    <property type="match status" value="1"/>
</dbReference>
<feature type="short sequence motif" description="VHIID" evidence="9">
    <location>
        <begin position="401"/>
        <end position="405"/>
    </location>
</feature>
<dbReference type="PANTHER" id="PTHR46245:SF3">
    <property type="entry name" value="B3 DOMAIN-CONTAINING TRANSCRIPTION REPRESSOR VAL1"/>
    <property type="match status" value="1"/>
</dbReference>
<dbReference type="CDD" id="cd10017">
    <property type="entry name" value="B3_DNA"/>
    <property type="match status" value="1"/>
</dbReference>
<name>A0ABS8SNX9_DATST</name>
<evidence type="ECO:0000256" key="9">
    <source>
        <dbReference type="PROSITE-ProRule" id="PRU01191"/>
    </source>
</evidence>
<feature type="compositionally biased region" description="Polar residues" evidence="10">
    <location>
        <begin position="934"/>
        <end position="946"/>
    </location>
</feature>
<reference evidence="13 14" key="1">
    <citation type="journal article" date="2021" name="BMC Genomics">
        <title>Datura genome reveals duplications of psychoactive alkaloid biosynthetic genes and high mutation rate following tissue culture.</title>
        <authorList>
            <person name="Rajewski A."/>
            <person name="Carter-House D."/>
            <person name="Stajich J."/>
            <person name="Litt A."/>
        </authorList>
    </citation>
    <scope>NUCLEOTIDE SEQUENCE [LARGE SCALE GENOMIC DNA]</scope>
    <source>
        <strain evidence="13">AR-01</strain>
    </source>
</reference>
<feature type="compositionally biased region" description="Basic and acidic residues" evidence="10">
    <location>
        <begin position="1503"/>
        <end position="1514"/>
    </location>
</feature>
<dbReference type="InterPro" id="IPR057743">
    <property type="entry name" value="Zfn_VAL1-3_N"/>
</dbReference>
<keyword evidence="5" id="KW-0805">Transcription regulation</keyword>
<dbReference type="Pfam" id="PF02362">
    <property type="entry name" value="B3"/>
    <property type="match status" value="1"/>
</dbReference>
<evidence type="ECO:0000256" key="1">
    <source>
        <dbReference type="ARBA" id="ARBA00004123"/>
    </source>
</evidence>
<feature type="region of interest" description="Leucine repeat II (LRII)" evidence="9">
    <location>
        <begin position="451"/>
        <end position="483"/>
    </location>
</feature>
<evidence type="ECO:0000256" key="10">
    <source>
        <dbReference type="SAM" id="MobiDB-lite"/>
    </source>
</evidence>
<evidence type="ECO:0000259" key="11">
    <source>
        <dbReference type="PROSITE" id="PS50863"/>
    </source>
</evidence>
<comment type="caution">
    <text evidence="9">Lacks conserved residue(s) required for the propagation of feature annotation.</text>
</comment>
<dbReference type="PROSITE" id="PS50863">
    <property type="entry name" value="B3"/>
    <property type="match status" value="1"/>
</dbReference>
<sequence length="1514" mass="168878">MNSSTHFPGDHRSSDGLEFCHRFALSSNLGIGRSDQFGHGGGGGGGGGGGIDDVLCFSSRPSSQDEVVVGSGSDRTVIEGDYFDGVFKYIHQMLMEEDDLENRPCMFQDGIALQAAEKSFYDVLTDNNPVRRDITHWDDNYCDAVNQFVESAFISDQAAADAADAANGGDVNSPDANNYHQANETDGVNSQDAENNGEGKKKHNREENGDTSKGRNSKQFASNGTEETEDKTEEPYDKALLCPGMNPSFYENRSKTATLLDDEAWDKQKSCHIKQSKRGRPRGSKKGVKTNEVVDLTSLLTRCAEAAASYNSKTFMEVLKKIKQYSSPFGDATARLAYCFANALEVRFAGGDATLVTNKRISAADFLKAYQVYITACPFKRMSNIFANKSIAKLTSESPRIHIIDFGILYGFQWPCIIHGISLRPGGPPKLRITGIDFPQPGFRPAERVEETGRRLKEYCKRFDVPFEYKAIAKKWDDIKLEDLDIDRDETVVVNCLYRLKNVPDETVVTHGNKNPRDAVLSLIREINPHYFVHGIVNAMYNASFFTTRFREALFHFSSQFDMFEATMPREDEGRMTFEQEVFGRDIMNVIASEGTERVERPESYKQWSVRNQTAGFRQLPLDQDIVKEVKTKVRMFYHADFLVDEDSNWMLQGWKGRIMFDFWGKMGSMICMNELCRATTSSEWKKGWGFKSGGFAKLCYNCGSAFENLVFCETFHLDESGWRECRTCRKRIHCGCIASKYLYEYLDYGGVACRICARHLDGHSIRPIQIPGDDLPNGALGSKSAQPLGVENKMDENDFDRRRLMQLSKSVEASEPGQLFQIQKNDKKQDTMLPIGNVSTCFSNLNQQPIGASLFGQPNNERPSQGVKDMYESINQPSLNFSLSAPIGTSSSGQPFPGGDVEGREQSKTSPFQQGQRARHILPKPPKPSPTSVSESNKGMASQTRIARPPAEGRGGRNQLLPRYWPRITDQELQQLSGDLKSAIVPLFEKVLSASDAGRIGRLVLPKACAEAYFPPINQSEGLPIRIQDIKGKEWTFQFRFWPNNNSRMYVLEGVTPCIQNMQLQAGDTVIFSRIDPGGKLVMGFRKATNNVDMQDSQTPNLPNGNGSAETSFSGMAENFPNGGRTSDDPVNRQLLMSEKKKARNIGSKNKRLLIHADDAMELRITWEEVQELLRPPPSAKPTIVVIEDCEIEEYEEPPIFGKRTIFTSRSSGDQDQWAQCDNCSKWRRLPVHVLLPAKWTCSENIWDSRRCSCAASDEINPRELEALFRVGKDPKKRKLAENNEDCEPSGLDALATLAVLGDNISDLGEPSVGATTKHPRHRPGCTCIVCIQPPSGKGKHQPTCKCNVCLTVKRRFKTLMLRKKKKQSEREAELAQAKDQVPPKDESETDGMSGIELLQMNHSENEHMNHSENERNSNGDQVEEFGAGKGQLDLNCHPNRDDDMLVEATAGMSMTSLVNAANLPLQYLTQNRLESAGNSCPSQAAGESEGHHPDNGFVKTADAELESKGDEG</sequence>
<dbReference type="InterPro" id="IPR015300">
    <property type="entry name" value="DNA-bd_pseudobarrel_sf"/>
</dbReference>
<evidence type="ECO:0000256" key="8">
    <source>
        <dbReference type="ARBA" id="ARBA00023242"/>
    </source>
</evidence>
<dbReference type="SMART" id="SM01019">
    <property type="entry name" value="B3"/>
    <property type="match status" value="1"/>
</dbReference>
<feature type="compositionally biased region" description="Polar residues" evidence="10">
    <location>
        <begin position="174"/>
        <end position="194"/>
    </location>
</feature>
<dbReference type="SUPFAM" id="SSF101936">
    <property type="entry name" value="DNA-binding pseudobarrel domain"/>
    <property type="match status" value="1"/>
</dbReference>
<dbReference type="Pfam" id="PF25813">
    <property type="entry name" value="zf_VAL1_N"/>
    <property type="match status" value="1"/>
</dbReference>
<dbReference type="Proteomes" id="UP000823775">
    <property type="component" value="Unassembled WGS sequence"/>
</dbReference>
<gene>
    <name evidence="13" type="primary">HSI2</name>
    <name evidence="13" type="ORF">HAX54_043646</name>
</gene>
<keyword evidence="6" id="KW-0238">DNA-binding</keyword>
<dbReference type="InterPro" id="IPR005202">
    <property type="entry name" value="TF_GRAS"/>
</dbReference>
<feature type="compositionally biased region" description="Polar residues" evidence="10">
    <location>
        <begin position="882"/>
        <end position="895"/>
    </location>
</feature>
<evidence type="ECO:0000256" key="4">
    <source>
        <dbReference type="ARBA" id="ARBA00022833"/>
    </source>
</evidence>
<protein>
    <submittedName>
        <fullName evidence="13">B3 domain-containing protein</fullName>
    </submittedName>
</protein>
<feature type="compositionally biased region" description="Basic and acidic residues" evidence="10">
    <location>
        <begin position="204"/>
        <end position="213"/>
    </location>
</feature>
<feature type="region of interest" description="Disordered" evidence="10">
    <location>
        <begin position="1408"/>
        <end position="1441"/>
    </location>
</feature>
<feature type="region of interest" description="Disordered" evidence="10">
    <location>
        <begin position="1476"/>
        <end position="1514"/>
    </location>
</feature>
<comment type="caution">
    <text evidence="13">The sequence shown here is derived from an EMBL/GenBank/DDBJ whole genome shotgun (WGS) entry which is preliminary data.</text>
</comment>
<evidence type="ECO:0000313" key="14">
    <source>
        <dbReference type="Proteomes" id="UP000823775"/>
    </source>
</evidence>
<comment type="similarity">
    <text evidence="9">Belongs to the GRAS family.</text>
</comment>
<keyword evidence="14" id="KW-1185">Reference proteome</keyword>
<evidence type="ECO:0000256" key="2">
    <source>
        <dbReference type="ARBA" id="ARBA00022723"/>
    </source>
</evidence>
<dbReference type="Pfam" id="PF03514">
    <property type="entry name" value="GRAS"/>
    <property type="match status" value="1"/>
</dbReference>
<feature type="compositionally biased region" description="Basic and acidic residues" evidence="10">
    <location>
        <begin position="1408"/>
        <end position="1419"/>
    </location>
</feature>
<keyword evidence="3" id="KW-0863">Zinc-finger</keyword>
<keyword evidence="8" id="KW-0539">Nucleus</keyword>
<organism evidence="13 14">
    <name type="scientific">Datura stramonium</name>
    <name type="common">Jimsonweed</name>
    <name type="synonym">Common thornapple</name>
    <dbReference type="NCBI Taxonomy" id="4076"/>
    <lineage>
        <taxon>Eukaryota</taxon>
        <taxon>Viridiplantae</taxon>
        <taxon>Streptophyta</taxon>
        <taxon>Embryophyta</taxon>
        <taxon>Tracheophyta</taxon>
        <taxon>Spermatophyta</taxon>
        <taxon>Magnoliopsida</taxon>
        <taxon>eudicotyledons</taxon>
        <taxon>Gunneridae</taxon>
        <taxon>Pentapetalae</taxon>
        <taxon>asterids</taxon>
        <taxon>lamiids</taxon>
        <taxon>Solanales</taxon>
        <taxon>Solanaceae</taxon>
        <taxon>Solanoideae</taxon>
        <taxon>Datureae</taxon>
        <taxon>Datura</taxon>
    </lineage>
</organism>
<evidence type="ECO:0000256" key="5">
    <source>
        <dbReference type="ARBA" id="ARBA00023015"/>
    </source>
</evidence>
<evidence type="ECO:0000313" key="13">
    <source>
        <dbReference type="EMBL" id="MCD7460498.1"/>
    </source>
</evidence>
<dbReference type="InterPro" id="IPR011124">
    <property type="entry name" value="Znf_CW"/>
</dbReference>
<keyword evidence="4" id="KW-0862">Zinc</keyword>
<dbReference type="PROSITE" id="PS50985">
    <property type="entry name" value="GRAS"/>
    <property type="match status" value="1"/>
</dbReference>
<accession>A0ABS8SNX9</accession>